<dbReference type="EMBL" id="KN836880">
    <property type="protein sequence ID" value="KIK31552.1"/>
    <property type="molecule type" value="Genomic_DNA"/>
</dbReference>
<name>A0A0D0ABF8_9AGAM</name>
<proteinExistence type="predicted"/>
<feature type="non-terminal residue" evidence="1">
    <location>
        <position position="1"/>
    </location>
</feature>
<dbReference type="InParanoid" id="A0A0D0ABF8"/>
<sequence length="49" mass="5799">HFGELLQRFGPTHAWRCWIFERINYTLQQIPTNKKFGTSVCCRLVESVS</sequence>
<evidence type="ECO:0000313" key="2">
    <source>
        <dbReference type="Proteomes" id="UP000054485"/>
    </source>
</evidence>
<dbReference type="HOGENOM" id="CLU_3147346_0_0_1"/>
<reference evidence="2" key="2">
    <citation type="submission" date="2015-01" db="EMBL/GenBank/DDBJ databases">
        <title>Evolutionary Origins and Diversification of the Mycorrhizal Mutualists.</title>
        <authorList>
            <consortium name="DOE Joint Genome Institute"/>
            <consortium name="Mycorrhizal Genomics Consortium"/>
            <person name="Kohler A."/>
            <person name="Kuo A."/>
            <person name="Nagy L.G."/>
            <person name="Floudas D."/>
            <person name="Copeland A."/>
            <person name="Barry K.W."/>
            <person name="Cichocki N."/>
            <person name="Veneault-Fourrey C."/>
            <person name="LaButti K."/>
            <person name="Lindquist E.A."/>
            <person name="Lipzen A."/>
            <person name="Lundell T."/>
            <person name="Morin E."/>
            <person name="Murat C."/>
            <person name="Riley R."/>
            <person name="Ohm R."/>
            <person name="Sun H."/>
            <person name="Tunlid A."/>
            <person name="Henrissat B."/>
            <person name="Grigoriev I.V."/>
            <person name="Hibbett D.S."/>
            <person name="Martin F."/>
        </authorList>
    </citation>
    <scope>NUCLEOTIDE SEQUENCE [LARGE SCALE GENOMIC DNA]</scope>
    <source>
        <strain evidence="2">UH-Slu-Lm8-n1</strain>
    </source>
</reference>
<dbReference type="AlphaFoldDB" id="A0A0D0ABF8"/>
<keyword evidence="2" id="KW-1185">Reference proteome</keyword>
<accession>A0A0D0ABF8</accession>
<dbReference type="OrthoDB" id="3247418at2759"/>
<reference evidence="1 2" key="1">
    <citation type="submission" date="2014-04" db="EMBL/GenBank/DDBJ databases">
        <authorList>
            <consortium name="DOE Joint Genome Institute"/>
            <person name="Kuo A."/>
            <person name="Ruytinx J."/>
            <person name="Rineau F."/>
            <person name="Colpaert J."/>
            <person name="Kohler A."/>
            <person name="Nagy L.G."/>
            <person name="Floudas D."/>
            <person name="Copeland A."/>
            <person name="Barry K.W."/>
            <person name="Cichocki N."/>
            <person name="Veneault-Fourrey C."/>
            <person name="LaButti K."/>
            <person name="Lindquist E.A."/>
            <person name="Lipzen A."/>
            <person name="Lundell T."/>
            <person name="Morin E."/>
            <person name="Murat C."/>
            <person name="Sun H."/>
            <person name="Tunlid A."/>
            <person name="Henrissat B."/>
            <person name="Grigoriev I.V."/>
            <person name="Hibbett D.S."/>
            <person name="Martin F."/>
            <person name="Nordberg H.P."/>
            <person name="Cantor M.N."/>
            <person name="Hua S.X."/>
        </authorList>
    </citation>
    <scope>NUCLEOTIDE SEQUENCE [LARGE SCALE GENOMIC DNA]</scope>
    <source>
        <strain evidence="1 2">UH-Slu-Lm8-n1</strain>
    </source>
</reference>
<evidence type="ECO:0000313" key="1">
    <source>
        <dbReference type="EMBL" id="KIK31552.1"/>
    </source>
</evidence>
<organism evidence="1 2">
    <name type="scientific">Suillus luteus UH-Slu-Lm8-n1</name>
    <dbReference type="NCBI Taxonomy" id="930992"/>
    <lineage>
        <taxon>Eukaryota</taxon>
        <taxon>Fungi</taxon>
        <taxon>Dikarya</taxon>
        <taxon>Basidiomycota</taxon>
        <taxon>Agaricomycotina</taxon>
        <taxon>Agaricomycetes</taxon>
        <taxon>Agaricomycetidae</taxon>
        <taxon>Boletales</taxon>
        <taxon>Suillineae</taxon>
        <taxon>Suillaceae</taxon>
        <taxon>Suillus</taxon>
    </lineage>
</organism>
<gene>
    <name evidence="1" type="ORF">CY34DRAFT_103141</name>
</gene>
<protein>
    <submittedName>
        <fullName evidence="1">Uncharacterized protein</fullName>
    </submittedName>
</protein>
<dbReference type="Proteomes" id="UP000054485">
    <property type="component" value="Unassembled WGS sequence"/>
</dbReference>